<accession>A0A7Z0JDF1</accession>
<feature type="domain" description="Tryptophan synthase beta chain-like PALP" evidence="4">
    <location>
        <begin position="30"/>
        <end position="305"/>
    </location>
</feature>
<evidence type="ECO:0000313" key="5">
    <source>
        <dbReference type="EMBL" id="NYJ37414.1"/>
    </source>
</evidence>
<dbReference type="RefSeq" id="WP_218898041.1">
    <property type="nucleotide sequence ID" value="NZ_JACCFS010000001.1"/>
</dbReference>
<dbReference type="SUPFAM" id="SSF53686">
    <property type="entry name" value="Tryptophan synthase beta subunit-like PLP-dependent enzymes"/>
    <property type="match status" value="1"/>
</dbReference>
<dbReference type="PANTHER" id="PTHR48078:SF17">
    <property type="entry name" value="THREONINE DEHYDRATASE"/>
    <property type="match status" value="1"/>
</dbReference>
<organism evidence="5 6">
    <name type="scientific">Nocardiopsis aegyptia</name>
    <dbReference type="NCBI Taxonomy" id="220378"/>
    <lineage>
        <taxon>Bacteria</taxon>
        <taxon>Bacillati</taxon>
        <taxon>Actinomycetota</taxon>
        <taxon>Actinomycetes</taxon>
        <taxon>Streptosporangiales</taxon>
        <taxon>Nocardiopsidaceae</taxon>
        <taxon>Nocardiopsis</taxon>
    </lineage>
</organism>
<dbReference type="EC" id="4.3.1.19" evidence="5"/>
<name>A0A7Z0JDF1_9ACTN</name>
<dbReference type="Proteomes" id="UP000572051">
    <property type="component" value="Unassembled WGS sequence"/>
</dbReference>
<dbReference type="InterPro" id="IPR036052">
    <property type="entry name" value="TrpB-like_PALP_sf"/>
</dbReference>
<dbReference type="PANTHER" id="PTHR48078">
    <property type="entry name" value="THREONINE DEHYDRATASE, MITOCHONDRIAL-RELATED"/>
    <property type="match status" value="1"/>
</dbReference>
<dbReference type="AlphaFoldDB" id="A0A7Z0JDF1"/>
<proteinExistence type="predicted"/>
<evidence type="ECO:0000256" key="3">
    <source>
        <dbReference type="ARBA" id="ARBA00023239"/>
    </source>
</evidence>
<keyword evidence="2" id="KW-0663">Pyridoxal phosphate</keyword>
<keyword evidence="3 5" id="KW-0456">Lyase</keyword>
<dbReference type="InterPro" id="IPR001926">
    <property type="entry name" value="TrpB-like_PALP"/>
</dbReference>
<evidence type="ECO:0000256" key="1">
    <source>
        <dbReference type="ARBA" id="ARBA00001933"/>
    </source>
</evidence>
<reference evidence="5 6" key="1">
    <citation type="submission" date="2020-07" db="EMBL/GenBank/DDBJ databases">
        <title>Sequencing the genomes of 1000 actinobacteria strains.</title>
        <authorList>
            <person name="Klenk H.-P."/>
        </authorList>
    </citation>
    <scope>NUCLEOTIDE SEQUENCE [LARGE SCALE GENOMIC DNA]</scope>
    <source>
        <strain evidence="5 6">DSM 44442</strain>
    </source>
</reference>
<dbReference type="GO" id="GO:0009097">
    <property type="term" value="P:isoleucine biosynthetic process"/>
    <property type="evidence" value="ECO:0007669"/>
    <property type="project" value="TreeGrafter"/>
</dbReference>
<sequence>MTMDTTGAEDLGLDRIAEAAATVDPVFLGTPQYVDEQLAAALGRPVLTKIESLNPLRSFKGRGADFLVGGLPAGETVVCGSGGANFGQAIAYAARRHGLSADVFVSADASPVKLRRIRTFGADVHPVEGDPKAAAEEYAAQERDRHYVVDGREAAISEGAGTIGVELARNEDIDTLLLPVGDGALITGVARWLRAHRPGVRIVGVGAAAAPAMAHSWREGRAVPMERRSAFAAGIAISAPVPEAVRRIRALVDDMLLVEDRELAEAMHLTARTLGILPEPAAVAGLAALAAHDVPGDLVATVLTGANADLEAYADLGTAPADRASGGVSGPAG</sequence>
<evidence type="ECO:0000256" key="2">
    <source>
        <dbReference type="ARBA" id="ARBA00022898"/>
    </source>
</evidence>
<dbReference type="Pfam" id="PF00291">
    <property type="entry name" value="PALP"/>
    <property type="match status" value="1"/>
</dbReference>
<comment type="cofactor">
    <cofactor evidence="1">
        <name>pyridoxal 5'-phosphate</name>
        <dbReference type="ChEBI" id="CHEBI:597326"/>
    </cofactor>
</comment>
<gene>
    <name evidence="5" type="ORF">HNR10_005295</name>
</gene>
<evidence type="ECO:0000313" key="6">
    <source>
        <dbReference type="Proteomes" id="UP000572051"/>
    </source>
</evidence>
<comment type="caution">
    <text evidence="5">The sequence shown here is derived from an EMBL/GenBank/DDBJ whole genome shotgun (WGS) entry which is preliminary data.</text>
</comment>
<dbReference type="GO" id="GO:0006567">
    <property type="term" value="P:L-threonine catabolic process"/>
    <property type="evidence" value="ECO:0007669"/>
    <property type="project" value="TreeGrafter"/>
</dbReference>
<dbReference type="Gene3D" id="3.40.50.1100">
    <property type="match status" value="2"/>
</dbReference>
<keyword evidence="6" id="KW-1185">Reference proteome</keyword>
<dbReference type="GO" id="GO:0006565">
    <property type="term" value="P:L-serine catabolic process"/>
    <property type="evidence" value="ECO:0007669"/>
    <property type="project" value="TreeGrafter"/>
</dbReference>
<protein>
    <submittedName>
        <fullName evidence="5">Threonine dehydratase</fullName>
        <ecNumber evidence="5">4.3.1.19</ecNumber>
    </submittedName>
</protein>
<dbReference type="GO" id="GO:0003941">
    <property type="term" value="F:L-serine ammonia-lyase activity"/>
    <property type="evidence" value="ECO:0007669"/>
    <property type="project" value="TreeGrafter"/>
</dbReference>
<dbReference type="InterPro" id="IPR050147">
    <property type="entry name" value="Ser/Thr_Dehydratase"/>
</dbReference>
<dbReference type="GO" id="GO:0004794">
    <property type="term" value="F:threonine deaminase activity"/>
    <property type="evidence" value="ECO:0007669"/>
    <property type="project" value="UniProtKB-EC"/>
</dbReference>
<dbReference type="EMBL" id="JACCFS010000001">
    <property type="protein sequence ID" value="NYJ37414.1"/>
    <property type="molecule type" value="Genomic_DNA"/>
</dbReference>
<evidence type="ECO:0000259" key="4">
    <source>
        <dbReference type="Pfam" id="PF00291"/>
    </source>
</evidence>